<organism evidence="1 2">
    <name type="scientific">Ovis ammon polii</name>
    <dbReference type="NCBI Taxonomy" id="230172"/>
    <lineage>
        <taxon>Eukaryota</taxon>
        <taxon>Metazoa</taxon>
        <taxon>Chordata</taxon>
        <taxon>Craniata</taxon>
        <taxon>Vertebrata</taxon>
        <taxon>Euteleostomi</taxon>
        <taxon>Mammalia</taxon>
        <taxon>Eutheria</taxon>
        <taxon>Laurasiatheria</taxon>
        <taxon>Artiodactyla</taxon>
        <taxon>Ruminantia</taxon>
        <taxon>Pecora</taxon>
        <taxon>Bovidae</taxon>
        <taxon>Caprinae</taxon>
        <taxon>Ovis</taxon>
    </lineage>
</organism>
<dbReference type="EMBL" id="JAKZEL010000005">
    <property type="protein sequence ID" value="KAI4543358.1"/>
    <property type="molecule type" value="Genomic_DNA"/>
</dbReference>
<keyword evidence="2" id="KW-1185">Reference proteome</keyword>
<comment type="caution">
    <text evidence="1">The sequence shown here is derived from an EMBL/GenBank/DDBJ whole genome shotgun (WGS) entry which is preliminary data.</text>
</comment>
<dbReference type="AlphaFoldDB" id="A0AAD4YCZ6"/>
<protein>
    <submittedName>
        <fullName evidence="1">Uncharacterized protein</fullName>
    </submittedName>
</protein>
<dbReference type="Proteomes" id="UP001214576">
    <property type="component" value="Unassembled WGS sequence"/>
</dbReference>
<name>A0AAD4YCZ6_OVIAM</name>
<reference evidence="1" key="1">
    <citation type="submission" date="2022-03" db="EMBL/GenBank/DDBJ databases">
        <title>Genomic analyses of argali, domestic sheep and their hybrids provide insights into chromosomal evolution, heterosis and genetic basis of agronomic traits.</title>
        <authorList>
            <person name="Li M."/>
        </authorList>
    </citation>
    <scope>NUCLEOTIDE SEQUENCE</scope>
    <source>
        <strain evidence="1">CAU-MHL-2022a</strain>
        <tissue evidence="1">Skin</tissue>
    </source>
</reference>
<evidence type="ECO:0000313" key="2">
    <source>
        <dbReference type="Proteomes" id="UP001214576"/>
    </source>
</evidence>
<proteinExistence type="predicted"/>
<evidence type="ECO:0000313" key="1">
    <source>
        <dbReference type="EMBL" id="KAI4543358.1"/>
    </source>
</evidence>
<gene>
    <name evidence="1" type="ORF">MG293_006152</name>
</gene>
<accession>A0AAD4YCZ6</accession>
<sequence>MFSGTLCVFLVSETKVEWVYLYAASQTSGRASLVASSAGLSKMRETWVQSLGWEDPLEKGTATHSSILAWRTPWTLLVHGVAKNRTQLSNFHFHRLQGTNP</sequence>